<dbReference type="EMBL" id="LSRX01000942">
    <property type="protein sequence ID" value="OLP85994.1"/>
    <property type="molecule type" value="Genomic_DNA"/>
</dbReference>
<evidence type="ECO:0000259" key="1">
    <source>
        <dbReference type="Pfam" id="PF13360"/>
    </source>
</evidence>
<evidence type="ECO:0000313" key="3">
    <source>
        <dbReference type="Proteomes" id="UP000186817"/>
    </source>
</evidence>
<dbReference type="OrthoDB" id="408177at2759"/>
<dbReference type="Pfam" id="PF13360">
    <property type="entry name" value="PQQ_2"/>
    <property type="match status" value="1"/>
</dbReference>
<dbReference type="InterPro" id="IPR002372">
    <property type="entry name" value="PQQ_rpt_dom"/>
</dbReference>
<dbReference type="PANTHER" id="PTHR34512">
    <property type="entry name" value="CELL SURFACE PROTEIN"/>
    <property type="match status" value="1"/>
</dbReference>
<comment type="caution">
    <text evidence="2">The sequence shown here is derived from an EMBL/GenBank/DDBJ whole genome shotgun (WGS) entry which is preliminary data.</text>
</comment>
<gene>
    <name evidence="2" type="ORF">AK812_SmicGene32946</name>
</gene>
<sequence length="513" mass="55382">MVREPWAPASASKIRSCRISCGRDEAVRDKVSPGSPDISFLLRMSEKICQSVEQLAVTMLQAHIVARESSSRAQPDYHWASGRGNFPDYAVSQNVAPFNLSRSLAWSWHHPEGRFATLTYGTAIDEDGNIYLSAADGMRKFDTNGVLQWAYISLPAEVMNAPALYKGRVYGSSTTGHVFCLDMQTGQEVWKTRVSEAIGQDNGFNMVHNGVALAACDWRLPSSYGPANQKLKALNASTGEEMWTFEPDTPVWNFLPLFVEGGSFMFQDMTGKVYNLWLDTGHLVWKAGGREGTWTDGGIALGPNGLVYAVNKNHPVPMAPANPYSPEPMVLVSEYSPGTLSAYNTSDGHLMWKVTTPRPPNNAPAVGKVLNLPGTSVVMPLCQQVHIGAFCDVQVHDAETGGLRWTFHGPAQTGLYQAADAEGFATRLAHGVRGMCLPNGWSAPTIDAAGTVFVGNEEGKFFALRDLDGDGVVSGQDEVAFYDTHAAFAGSSSPAVAPGMVAVASCDSLFVFK</sequence>
<dbReference type="InterPro" id="IPR018391">
    <property type="entry name" value="PQQ_b-propeller_rpt"/>
</dbReference>
<organism evidence="2 3">
    <name type="scientific">Symbiodinium microadriaticum</name>
    <name type="common">Dinoflagellate</name>
    <name type="synonym">Zooxanthella microadriatica</name>
    <dbReference type="NCBI Taxonomy" id="2951"/>
    <lineage>
        <taxon>Eukaryota</taxon>
        <taxon>Sar</taxon>
        <taxon>Alveolata</taxon>
        <taxon>Dinophyceae</taxon>
        <taxon>Suessiales</taxon>
        <taxon>Symbiodiniaceae</taxon>
        <taxon>Symbiodinium</taxon>
    </lineage>
</organism>
<accession>A0A1Q9CST7</accession>
<dbReference type="Gene3D" id="2.130.10.10">
    <property type="entry name" value="YVTN repeat-like/Quinoprotein amine dehydrogenase"/>
    <property type="match status" value="2"/>
</dbReference>
<evidence type="ECO:0000313" key="2">
    <source>
        <dbReference type="EMBL" id="OLP85994.1"/>
    </source>
</evidence>
<keyword evidence="3" id="KW-1185">Reference proteome</keyword>
<dbReference type="PANTHER" id="PTHR34512:SF30">
    <property type="entry name" value="OUTER MEMBRANE PROTEIN ASSEMBLY FACTOR BAMB"/>
    <property type="match status" value="1"/>
</dbReference>
<dbReference type="Proteomes" id="UP000186817">
    <property type="component" value="Unassembled WGS sequence"/>
</dbReference>
<proteinExistence type="predicted"/>
<dbReference type="SUPFAM" id="SSF50998">
    <property type="entry name" value="Quinoprotein alcohol dehydrogenase-like"/>
    <property type="match status" value="2"/>
</dbReference>
<dbReference type="AlphaFoldDB" id="A0A1Q9CST7"/>
<protein>
    <recommendedName>
        <fullName evidence="1">Pyrrolo-quinoline quinone repeat domain-containing protein</fullName>
    </recommendedName>
</protein>
<reference evidence="2 3" key="1">
    <citation type="submission" date="2016-02" db="EMBL/GenBank/DDBJ databases">
        <title>Genome analysis of coral dinoflagellate symbionts highlights evolutionary adaptations to a symbiotic lifestyle.</title>
        <authorList>
            <person name="Aranda M."/>
            <person name="Li Y."/>
            <person name="Liew Y.J."/>
            <person name="Baumgarten S."/>
            <person name="Simakov O."/>
            <person name="Wilson M."/>
            <person name="Piel J."/>
            <person name="Ashoor H."/>
            <person name="Bougouffa S."/>
            <person name="Bajic V.B."/>
            <person name="Ryu T."/>
            <person name="Ravasi T."/>
            <person name="Bayer T."/>
            <person name="Micklem G."/>
            <person name="Kim H."/>
            <person name="Bhak J."/>
            <person name="Lajeunesse T.C."/>
            <person name="Voolstra C.R."/>
        </authorList>
    </citation>
    <scope>NUCLEOTIDE SEQUENCE [LARGE SCALE GENOMIC DNA]</scope>
    <source>
        <strain evidence="2 3">CCMP2467</strain>
    </source>
</reference>
<name>A0A1Q9CST7_SYMMI</name>
<dbReference type="InterPro" id="IPR011047">
    <property type="entry name" value="Quinoprotein_ADH-like_sf"/>
</dbReference>
<dbReference type="SMART" id="SM00564">
    <property type="entry name" value="PQQ"/>
    <property type="match status" value="5"/>
</dbReference>
<dbReference type="InterPro" id="IPR015943">
    <property type="entry name" value="WD40/YVTN_repeat-like_dom_sf"/>
</dbReference>
<feature type="domain" description="Pyrrolo-quinoline quinone repeat" evidence="1">
    <location>
        <begin position="144"/>
        <end position="287"/>
    </location>
</feature>